<accession>M1NJ86</accession>
<dbReference type="CDD" id="cd17908">
    <property type="entry name" value="FliM"/>
    <property type="match status" value="1"/>
</dbReference>
<keyword evidence="12" id="KW-0966">Cell projection</keyword>
<keyword evidence="7" id="KW-0283">Flagellar rotation</keyword>
<dbReference type="KEGG" id="dsf:UWK_03085"/>
<keyword evidence="9" id="KW-0975">Bacterial flagellum</keyword>
<dbReference type="GO" id="GO:0050918">
    <property type="term" value="P:positive chemotaxis"/>
    <property type="evidence" value="ECO:0007669"/>
    <property type="project" value="TreeGrafter"/>
</dbReference>
<dbReference type="OrthoDB" id="9806941at2"/>
<organism evidence="12 13">
    <name type="scientific">Desulfocapsa sulfexigens (strain DSM 10523 / SB164P1)</name>
    <dbReference type="NCBI Taxonomy" id="1167006"/>
    <lineage>
        <taxon>Bacteria</taxon>
        <taxon>Pseudomonadati</taxon>
        <taxon>Thermodesulfobacteriota</taxon>
        <taxon>Desulfobulbia</taxon>
        <taxon>Desulfobulbales</taxon>
        <taxon>Desulfocapsaceae</taxon>
        <taxon>Desulfocapsa</taxon>
    </lineage>
</organism>
<evidence type="ECO:0000256" key="10">
    <source>
        <dbReference type="ARBA" id="ARBA00025044"/>
    </source>
</evidence>
<dbReference type="GO" id="GO:0009425">
    <property type="term" value="C:bacterial-type flagellum basal body"/>
    <property type="evidence" value="ECO:0007669"/>
    <property type="project" value="UniProtKB-SubCell"/>
</dbReference>
<feature type="domain" description="Flagellar motor switch protein FliN-like C-terminal" evidence="11">
    <location>
        <begin position="256"/>
        <end position="325"/>
    </location>
</feature>
<keyword evidence="5" id="KW-1003">Cell membrane</keyword>
<evidence type="ECO:0000256" key="9">
    <source>
        <dbReference type="ARBA" id="ARBA00023143"/>
    </source>
</evidence>
<comment type="subcellular location">
    <subcellularLocation>
        <location evidence="1">Bacterial flagellum basal body</location>
    </subcellularLocation>
    <subcellularLocation>
        <location evidence="2">Cell membrane</location>
        <topology evidence="2">Peripheral membrane protein</topology>
    </subcellularLocation>
</comment>
<keyword evidence="12" id="KW-0969">Cilium</keyword>
<keyword evidence="12" id="KW-0282">Flagellum</keyword>
<keyword evidence="6" id="KW-0145">Chemotaxis</keyword>
<dbReference type="GO" id="GO:0071978">
    <property type="term" value="P:bacterial-type flagellum-dependent swarming motility"/>
    <property type="evidence" value="ECO:0007669"/>
    <property type="project" value="TreeGrafter"/>
</dbReference>
<dbReference type="Proteomes" id="UP000011721">
    <property type="component" value="Chromosome"/>
</dbReference>
<dbReference type="PANTHER" id="PTHR30034:SF6">
    <property type="entry name" value="YOP PROTEINS TRANSLOCATION PROTEIN Q"/>
    <property type="match status" value="1"/>
</dbReference>
<evidence type="ECO:0000256" key="1">
    <source>
        <dbReference type="ARBA" id="ARBA00004117"/>
    </source>
</evidence>
<dbReference type="PRINTS" id="PR00955">
    <property type="entry name" value="FLGMOTORFLIM"/>
</dbReference>
<dbReference type="Pfam" id="PF02154">
    <property type="entry name" value="FliM"/>
    <property type="match status" value="1"/>
</dbReference>
<proteinExistence type="inferred from homology"/>
<comment type="similarity">
    <text evidence="3">Belongs to the FliM family.</text>
</comment>
<keyword evidence="8" id="KW-0472">Membrane</keyword>
<dbReference type="InterPro" id="IPR001689">
    <property type="entry name" value="Flag_FliM"/>
</dbReference>
<dbReference type="EMBL" id="CP003985">
    <property type="protein sequence ID" value="AGF79614.1"/>
    <property type="molecule type" value="Genomic_DNA"/>
</dbReference>
<dbReference type="GO" id="GO:0005886">
    <property type="term" value="C:plasma membrane"/>
    <property type="evidence" value="ECO:0007669"/>
    <property type="project" value="UniProtKB-SubCell"/>
</dbReference>
<evidence type="ECO:0000256" key="7">
    <source>
        <dbReference type="ARBA" id="ARBA00022779"/>
    </source>
</evidence>
<dbReference type="STRING" id="1167006.UWK_03085"/>
<dbReference type="RefSeq" id="WP_015405298.1">
    <property type="nucleotide sequence ID" value="NC_020304.1"/>
</dbReference>
<evidence type="ECO:0000256" key="6">
    <source>
        <dbReference type="ARBA" id="ARBA00022500"/>
    </source>
</evidence>
<gene>
    <name evidence="12" type="ordered locus">UWK_03085</name>
</gene>
<dbReference type="Gene3D" id="2.30.330.10">
    <property type="entry name" value="SpoA-like"/>
    <property type="match status" value="1"/>
</dbReference>
<dbReference type="HOGENOM" id="CLU_052646_1_1_7"/>
<keyword evidence="13" id="KW-1185">Reference proteome</keyword>
<evidence type="ECO:0000256" key="3">
    <source>
        <dbReference type="ARBA" id="ARBA00011049"/>
    </source>
</evidence>
<evidence type="ECO:0000256" key="2">
    <source>
        <dbReference type="ARBA" id="ARBA00004202"/>
    </source>
</evidence>
<dbReference type="PIRSF" id="PIRSF002888">
    <property type="entry name" value="FliM"/>
    <property type="match status" value="1"/>
</dbReference>
<comment type="function">
    <text evidence="10">FliM is one of three proteins (FliG, FliN, FliM) that forms the rotor-mounted switch complex (C ring), located at the base of the basal body. This complex interacts with the CheY and CheZ chemotaxis proteins, in addition to contacting components of the motor that determine the direction of flagellar rotation.</text>
</comment>
<dbReference type="AlphaFoldDB" id="M1NJ86"/>
<dbReference type="Gene3D" id="3.40.1550.10">
    <property type="entry name" value="CheC-like"/>
    <property type="match status" value="1"/>
</dbReference>
<dbReference type="GO" id="GO:0003774">
    <property type="term" value="F:cytoskeletal motor activity"/>
    <property type="evidence" value="ECO:0007669"/>
    <property type="project" value="InterPro"/>
</dbReference>
<dbReference type="InterPro" id="IPR028976">
    <property type="entry name" value="CheC-like_sf"/>
</dbReference>
<protein>
    <recommendedName>
        <fullName evidence="4">Flagellar motor switch protein FliM</fullName>
    </recommendedName>
</protein>
<evidence type="ECO:0000256" key="5">
    <source>
        <dbReference type="ARBA" id="ARBA00022475"/>
    </source>
</evidence>
<evidence type="ECO:0000259" key="11">
    <source>
        <dbReference type="Pfam" id="PF01052"/>
    </source>
</evidence>
<evidence type="ECO:0000256" key="4">
    <source>
        <dbReference type="ARBA" id="ARBA00021898"/>
    </source>
</evidence>
<sequence>MEPILNKEQIAELLLAIKSGKVSTDLRGDDSSFDMANVSPLNLFQMSSTSDNKQRIPNLDIILDNFAYNFGISLTNHLQRNVTITRTGIDTFEFQEYLLSQKDAGAIGVLSMDPLKNGALMLLDTKLCFSLIEIMLGASSEMEPLQPNRKPTTIELNILKSTISQACSDIDKSFAQIIKLDSSIVKVESNSRLVSIVDADADVLSGSFQIKVGSLSGTFDIVFPVATLDPVRDQLRDLLTVKTVHQSGWHDSLLAEIEKMSTSIVAQSGTISMPVRRVMTLKKGDILDIDYDPNSPLKVLVEDNLKFFATPGTISGKKAIRLTGVYDQGE</sequence>
<dbReference type="SUPFAM" id="SSF103039">
    <property type="entry name" value="CheC-like"/>
    <property type="match status" value="1"/>
</dbReference>
<dbReference type="InterPro" id="IPR036429">
    <property type="entry name" value="SpoA-like_sf"/>
</dbReference>
<evidence type="ECO:0000313" key="12">
    <source>
        <dbReference type="EMBL" id="AGF79614.1"/>
    </source>
</evidence>
<dbReference type="Pfam" id="PF01052">
    <property type="entry name" value="FliMN_C"/>
    <property type="match status" value="1"/>
</dbReference>
<name>M1NJ86_DESSD</name>
<dbReference type="InterPro" id="IPR001543">
    <property type="entry name" value="FliN-like_C"/>
</dbReference>
<reference evidence="13" key="1">
    <citation type="journal article" date="2013" name="Stand. Genomic Sci.">
        <title>Complete genome sequence of Desulfocapsa sulfexigens, a marine deltaproteobacterium specialized in disproportionating inorganic sulfur compounds.</title>
        <authorList>
            <person name="Finster K.W."/>
            <person name="Kjeldsen K.U."/>
            <person name="Kube M."/>
            <person name="Reinhardt R."/>
            <person name="Mussmann M."/>
            <person name="Amann R."/>
            <person name="Schreiber L."/>
        </authorList>
    </citation>
    <scope>NUCLEOTIDE SEQUENCE [LARGE SCALE GENOMIC DNA]</scope>
    <source>
        <strain evidence="13">DSM 10523 / SB164P1</strain>
    </source>
</reference>
<dbReference type="eggNOG" id="COG1868">
    <property type="taxonomic scope" value="Bacteria"/>
</dbReference>
<dbReference type="SUPFAM" id="SSF101801">
    <property type="entry name" value="Surface presentation of antigens (SPOA)"/>
    <property type="match status" value="1"/>
</dbReference>
<evidence type="ECO:0000313" key="13">
    <source>
        <dbReference type="Proteomes" id="UP000011721"/>
    </source>
</evidence>
<dbReference type="PANTHER" id="PTHR30034">
    <property type="entry name" value="FLAGELLAR MOTOR SWITCH PROTEIN FLIM"/>
    <property type="match status" value="1"/>
</dbReference>
<evidence type="ECO:0000256" key="8">
    <source>
        <dbReference type="ARBA" id="ARBA00023136"/>
    </source>
</evidence>